<sequence length="127" mass="14705">MWLYNLTALIHTMADCVLPIFTYPRRNTSTLQSTLGFSTNSSSIHPNNFSFFKFRIPSINRFHQLDLDKLSIRNGGRFQDSSRHQSPIPNTFNFLFLNVWMLLTQTKASPTFKSPHGRQGRKVGRKN</sequence>
<evidence type="ECO:0000313" key="1">
    <source>
        <dbReference type="EMBL" id="KAJ0081184.1"/>
    </source>
</evidence>
<proteinExistence type="predicted"/>
<accession>A0ACC1A135</accession>
<organism evidence="1 2">
    <name type="scientific">Pistacia atlantica</name>
    <dbReference type="NCBI Taxonomy" id="434234"/>
    <lineage>
        <taxon>Eukaryota</taxon>
        <taxon>Viridiplantae</taxon>
        <taxon>Streptophyta</taxon>
        <taxon>Embryophyta</taxon>
        <taxon>Tracheophyta</taxon>
        <taxon>Spermatophyta</taxon>
        <taxon>Magnoliopsida</taxon>
        <taxon>eudicotyledons</taxon>
        <taxon>Gunneridae</taxon>
        <taxon>Pentapetalae</taxon>
        <taxon>rosids</taxon>
        <taxon>malvids</taxon>
        <taxon>Sapindales</taxon>
        <taxon>Anacardiaceae</taxon>
        <taxon>Pistacia</taxon>
    </lineage>
</organism>
<protein>
    <submittedName>
        <fullName evidence="1">Uncharacterized protein</fullName>
    </submittedName>
</protein>
<name>A0ACC1A135_9ROSI</name>
<comment type="caution">
    <text evidence="1">The sequence shown here is derived from an EMBL/GenBank/DDBJ whole genome shotgun (WGS) entry which is preliminary data.</text>
</comment>
<dbReference type="Proteomes" id="UP001164250">
    <property type="component" value="Chromosome 12"/>
</dbReference>
<gene>
    <name evidence="1" type="ORF">Patl1_10726</name>
</gene>
<dbReference type="EMBL" id="CM047908">
    <property type="protein sequence ID" value="KAJ0081184.1"/>
    <property type="molecule type" value="Genomic_DNA"/>
</dbReference>
<reference evidence="2" key="1">
    <citation type="journal article" date="2023" name="G3 (Bethesda)">
        <title>Genome assembly and association tests identify interacting loci associated with vigor, precocity, and sex in interspecific pistachio rootstocks.</title>
        <authorList>
            <person name="Palmer W."/>
            <person name="Jacygrad E."/>
            <person name="Sagayaradj S."/>
            <person name="Cavanaugh K."/>
            <person name="Han R."/>
            <person name="Bertier L."/>
            <person name="Beede B."/>
            <person name="Kafkas S."/>
            <person name="Golino D."/>
            <person name="Preece J."/>
            <person name="Michelmore R."/>
        </authorList>
    </citation>
    <scope>NUCLEOTIDE SEQUENCE [LARGE SCALE GENOMIC DNA]</scope>
</reference>
<evidence type="ECO:0000313" key="2">
    <source>
        <dbReference type="Proteomes" id="UP001164250"/>
    </source>
</evidence>
<keyword evidence="2" id="KW-1185">Reference proteome</keyword>